<evidence type="ECO:0000256" key="5">
    <source>
        <dbReference type="ARBA" id="ARBA00012772"/>
    </source>
</evidence>
<keyword evidence="16" id="KW-1133">Transmembrane helix</keyword>
<evidence type="ECO:0000313" key="18">
    <source>
        <dbReference type="EMBL" id="OLP84851.1"/>
    </source>
</evidence>
<evidence type="ECO:0000256" key="8">
    <source>
        <dbReference type="ARBA" id="ARBA00022737"/>
    </source>
</evidence>
<keyword evidence="13" id="KW-0520">NAD</keyword>
<dbReference type="Pfam" id="PF13499">
    <property type="entry name" value="EF-hand_7"/>
    <property type="match status" value="2"/>
</dbReference>
<evidence type="ECO:0000256" key="6">
    <source>
        <dbReference type="ARBA" id="ARBA00022490"/>
    </source>
</evidence>
<dbReference type="PRINTS" id="PR00411">
    <property type="entry name" value="PNDRDTASEI"/>
</dbReference>
<dbReference type="InterPro" id="IPR023753">
    <property type="entry name" value="FAD/NAD-binding_dom"/>
</dbReference>
<accession>A0A1Q9CPK6</accession>
<dbReference type="GO" id="GO:0050660">
    <property type="term" value="F:flavin adenine dinucleotide binding"/>
    <property type="evidence" value="ECO:0007669"/>
    <property type="project" value="TreeGrafter"/>
</dbReference>
<evidence type="ECO:0000256" key="12">
    <source>
        <dbReference type="ARBA" id="ARBA00023002"/>
    </source>
</evidence>
<evidence type="ECO:0000256" key="2">
    <source>
        <dbReference type="ARBA" id="ARBA00002842"/>
    </source>
</evidence>
<evidence type="ECO:0000256" key="7">
    <source>
        <dbReference type="ARBA" id="ARBA00022630"/>
    </source>
</evidence>
<feature type="domain" description="EF-hand" evidence="17">
    <location>
        <begin position="1157"/>
        <end position="1192"/>
    </location>
</feature>
<keyword evidence="7" id="KW-0285">Flavoprotein</keyword>
<keyword evidence="16" id="KW-0472">Membrane</keyword>
<evidence type="ECO:0000256" key="9">
    <source>
        <dbReference type="ARBA" id="ARBA00022827"/>
    </source>
</evidence>
<dbReference type="SUPFAM" id="SSF47473">
    <property type="entry name" value="EF-hand"/>
    <property type="match status" value="1"/>
</dbReference>
<organism evidence="18 19">
    <name type="scientific">Symbiodinium microadriaticum</name>
    <name type="common">Dinoflagellate</name>
    <name type="synonym">Zooxanthella microadriatica</name>
    <dbReference type="NCBI Taxonomy" id="2951"/>
    <lineage>
        <taxon>Eukaryota</taxon>
        <taxon>Sar</taxon>
        <taxon>Alveolata</taxon>
        <taxon>Dinophyceae</taxon>
        <taxon>Suessiales</taxon>
        <taxon>Symbiodiniaceae</taxon>
        <taxon>Symbiodinium</taxon>
    </lineage>
</organism>
<evidence type="ECO:0000256" key="4">
    <source>
        <dbReference type="ARBA" id="ARBA00004496"/>
    </source>
</evidence>
<dbReference type="Gene3D" id="1.10.630.10">
    <property type="entry name" value="Cytochrome P450"/>
    <property type="match status" value="2"/>
</dbReference>
<dbReference type="PROSITE" id="PS00086">
    <property type="entry name" value="CYTOCHROME_P450"/>
    <property type="match status" value="1"/>
</dbReference>
<evidence type="ECO:0000256" key="11">
    <source>
        <dbReference type="ARBA" id="ARBA00022857"/>
    </source>
</evidence>
<keyword evidence="6" id="KW-0963">Cytoplasm</keyword>
<dbReference type="SUPFAM" id="SSF49562">
    <property type="entry name" value="C2 domain (Calcium/lipid-binding domain, CaLB)"/>
    <property type="match status" value="1"/>
</dbReference>
<evidence type="ECO:0000259" key="17">
    <source>
        <dbReference type="PROSITE" id="PS50222"/>
    </source>
</evidence>
<dbReference type="GO" id="GO:0005829">
    <property type="term" value="C:cytosol"/>
    <property type="evidence" value="ECO:0007669"/>
    <property type="project" value="TreeGrafter"/>
</dbReference>
<keyword evidence="8" id="KW-0677">Repeat</keyword>
<feature type="domain" description="EF-hand" evidence="17">
    <location>
        <begin position="553"/>
        <end position="588"/>
    </location>
</feature>
<keyword evidence="11" id="KW-0521">NADP</keyword>
<dbReference type="InterPro" id="IPR016156">
    <property type="entry name" value="FAD/NAD-linked_Rdtase_dimer_sf"/>
</dbReference>
<dbReference type="Gene3D" id="1.10.238.10">
    <property type="entry name" value="EF-hand"/>
    <property type="match status" value="2"/>
</dbReference>
<evidence type="ECO:0000256" key="14">
    <source>
        <dbReference type="ARBA" id="ARBA00031183"/>
    </source>
</evidence>
<dbReference type="CDD" id="cd00051">
    <property type="entry name" value="EFh"/>
    <property type="match status" value="2"/>
</dbReference>
<dbReference type="OrthoDB" id="361797at2759"/>
<reference evidence="18 19" key="1">
    <citation type="submission" date="2016-02" db="EMBL/GenBank/DDBJ databases">
        <title>Genome analysis of coral dinoflagellate symbionts highlights evolutionary adaptations to a symbiotic lifestyle.</title>
        <authorList>
            <person name="Aranda M."/>
            <person name="Li Y."/>
            <person name="Liew Y.J."/>
            <person name="Baumgarten S."/>
            <person name="Simakov O."/>
            <person name="Wilson M."/>
            <person name="Piel J."/>
            <person name="Ashoor H."/>
            <person name="Bougouffa S."/>
            <person name="Bajic V.B."/>
            <person name="Ryu T."/>
            <person name="Ravasi T."/>
            <person name="Bayer T."/>
            <person name="Micklem G."/>
            <person name="Kim H."/>
            <person name="Bhak J."/>
            <person name="Lajeunesse T.C."/>
            <person name="Voolstra C.R."/>
        </authorList>
    </citation>
    <scope>NUCLEOTIDE SEQUENCE [LARGE SCALE GENOMIC DNA]</scope>
    <source>
        <strain evidence="18 19">CCMP2467</strain>
    </source>
</reference>
<dbReference type="PANTHER" id="PTHR22912:SF93">
    <property type="entry name" value="SOLUBLE PYRIDINE NUCLEOTIDE TRANSHYDROGENASE"/>
    <property type="match status" value="1"/>
</dbReference>
<feature type="transmembrane region" description="Helical" evidence="16">
    <location>
        <begin position="1863"/>
        <end position="1894"/>
    </location>
</feature>
<dbReference type="InterPro" id="IPR036396">
    <property type="entry name" value="Cyt_P450_sf"/>
</dbReference>
<dbReference type="InterPro" id="IPR004099">
    <property type="entry name" value="Pyr_nucl-diS_OxRdtase_dimer"/>
</dbReference>
<name>A0A1Q9CPK6_SYMMI</name>
<dbReference type="EMBL" id="LSRX01001013">
    <property type="protein sequence ID" value="OLP84851.1"/>
    <property type="molecule type" value="Genomic_DNA"/>
</dbReference>
<dbReference type="FunFam" id="1.10.238.10:FF:000003">
    <property type="entry name" value="Calmodulin A"/>
    <property type="match status" value="2"/>
</dbReference>
<gene>
    <name evidence="18" type="primary">CYP97B1</name>
    <name evidence="18" type="ORF">AK812_SmicGene34231</name>
</gene>
<proteinExistence type="predicted"/>
<dbReference type="InterPro" id="IPR001128">
    <property type="entry name" value="Cyt_P450"/>
</dbReference>
<dbReference type="Pfam" id="PF00067">
    <property type="entry name" value="p450"/>
    <property type="match status" value="2"/>
</dbReference>
<feature type="domain" description="EF-hand" evidence="17">
    <location>
        <begin position="1121"/>
        <end position="1156"/>
    </location>
</feature>
<evidence type="ECO:0000256" key="3">
    <source>
        <dbReference type="ARBA" id="ARBA00004137"/>
    </source>
</evidence>
<dbReference type="GO" id="GO:0005509">
    <property type="term" value="F:calcium ion binding"/>
    <property type="evidence" value="ECO:0007669"/>
    <property type="project" value="InterPro"/>
</dbReference>
<dbReference type="Proteomes" id="UP000186817">
    <property type="component" value="Unassembled WGS sequence"/>
</dbReference>
<dbReference type="GO" id="GO:0005506">
    <property type="term" value="F:iron ion binding"/>
    <property type="evidence" value="ECO:0007669"/>
    <property type="project" value="InterPro"/>
</dbReference>
<comment type="function">
    <text evidence="2">Conversion of NADPH, generated by peripheral catabolic pathways, to NADH, which can enter the respiratory chain for energy generation.</text>
</comment>
<dbReference type="InterPro" id="IPR036188">
    <property type="entry name" value="FAD/NAD-bd_sf"/>
</dbReference>
<keyword evidence="9" id="KW-0274">FAD</keyword>
<feature type="region of interest" description="Disordered" evidence="15">
    <location>
        <begin position="1257"/>
        <end position="1300"/>
    </location>
</feature>
<dbReference type="InterPro" id="IPR050151">
    <property type="entry name" value="Class-I_Pyr_Nuc-Dis_Oxidored"/>
</dbReference>
<dbReference type="GO" id="GO:0006103">
    <property type="term" value="P:2-oxoglutarate metabolic process"/>
    <property type="evidence" value="ECO:0007669"/>
    <property type="project" value="TreeGrafter"/>
</dbReference>
<feature type="compositionally biased region" description="Polar residues" evidence="15">
    <location>
        <begin position="1275"/>
        <end position="1289"/>
    </location>
</feature>
<dbReference type="Gene3D" id="3.30.390.30">
    <property type="match status" value="2"/>
</dbReference>
<dbReference type="SUPFAM" id="SSF51905">
    <property type="entry name" value="FAD/NAD(P)-binding domain"/>
    <property type="match status" value="2"/>
</dbReference>
<dbReference type="GO" id="GO:0016705">
    <property type="term" value="F:oxidoreductase activity, acting on paired donors, with incorporation or reduction of molecular oxygen"/>
    <property type="evidence" value="ECO:0007669"/>
    <property type="project" value="InterPro"/>
</dbReference>
<feature type="domain" description="EF-hand" evidence="17">
    <location>
        <begin position="589"/>
        <end position="624"/>
    </location>
</feature>
<dbReference type="SUPFAM" id="SSF48264">
    <property type="entry name" value="Cytochrome P450"/>
    <property type="match status" value="2"/>
</dbReference>
<dbReference type="Gene3D" id="3.50.50.60">
    <property type="entry name" value="FAD/NAD(P)-binding domain"/>
    <property type="match status" value="4"/>
</dbReference>
<evidence type="ECO:0000313" key="19">
    <source>
        <dbReference type="Proteomes" id="UP000186817"/>
    </source>
</evidence>
<comment type="subcellular location">
    <subcellularLocation>
        <location evidence="4">Cytoplasm</location>
    </subcellularLocation>
    <subcellularLocation>
        <location evidence="3">Mitochondrion inner membrane</location>
        <topology evidence="3">Peripheral membrane protein</topology>
        <orientation evidence="3">Intermembrane side</orientation>
    </subcellularLocation>
</comment>
<feature type="transmembrane region" description="Helical" evidence="16">
    <location>
        <begin position="1900"/>
        <end position="1928"/>
    </location>
</feature>
<keyword evidence="10" id="KW-0106">Calcium</keyword>
<keyword evidence="12" id="KW-0560">Oxidoreductase</keyword>
<dbReference type="GO" id="GO:0005743">
    <property type="term" value="C:mitochondrial inner membrane"/>
    <property type="evidence" value="ECO:0007669"/>
    <property type="project" value="UniProtKB-SubCell"/>
</dbReference>
<protein>
    <recommendedName>
        <fullName evidence="5">NAD(P)(+) transhydrogenase (Si-specific)</fullName>
        <ecNumber evidence="5">1.6.1.1</ecNumber>
    </recommendedName>
    <alternativeName>
        <fullName evidence="14">NAD(P)(+) transhydrogenase [B-specific]</fullName>
    </alternativeName>
</protein>
<evidence type="ECO:0000256" key="10">
    <source>
        <dbReference type="ARBA" id="ARBA00022837"/>
    </source>
</evidence>
<sequence length="2148" mass="234647">MDEVRTSFRRELGEDGGLTAQQLEDALRLVGMDPARAKILVQRFSADPHQRFDSGEFLRFLEEGVEGPKVGKATEASESKPFDLIVLGAGPAGVKAAIEAASRGYHVGVVEPQEKPTGAPTGAYSKCIREAVMAKKWTWPEIHDMVQKITAHAHENTMRLLHVFHIDVLVGAASFVDTKTVSIAEPGGGVKTFESFAFVVATGSKANRLPMIPFDLPGVYDSDTISQIDFIPKSMVVQGAGIIGLEYANMFAKLGARVVVVEFADKMLQMLDRELQAALLADLAANNVEILLTTSISTVREAEGSIRGKPSLLVETSRGTFRCECLLSAVGRCGTTEGLGLEKLGVTIGRGKMIQVDENQHTGVANIYAVGDVAGGNLATIGQAQAVRAVRRVFGSGQFTLVDKAVKPFTVWTIPEISWAGLNEQEAEQKNLNFGVVRADYGKTVRGIVSGEPGFLKLIFDRENGKVLGVHICGAQASELINFGADAVDSGTTIFEILQFVFPAVTFHILYNWAAAEAKIRMSGVKSLSGAACWGRLRRSIIRSLELAESEVSFEEAVCAAFRTFDSDGSGFLTSEQLQDAMSSLGLQLDTAAIEEMINEAEQNGDGVIDYMEFLAACKVPDNHPSAQRMSSKIKKMPSTRFASQSYDLLVLGAGPAGVKAALAAGRGFKVGVVEPKECLTGAPTGAHSKCMRESVMEMKVTWPEIRTMISRVTADAQANAARLLRTFHVDVLSGAASFVDGKTIKLTDTFGNSSNIKTSAVVIATGSKANRLPMIPFDVPGVYDSDTIGEIDYIPRLMVVQGGGIIGLEYANIFAKMGTKVIVVEFADKVLMMLDGDLKAALLSELAANKVDLLLSTAIKSIVKGKGATRGSPVLQVDIGECFLECDCFLSATGRAGCTDNLGLEAVGVKTGRGKMIQVDENQYTGVANIYAVGDVAGGNLATIGQAQAVRAVRKMFGSGQYTLKDKEAKPYIVWTIPEVAWVGLNEQEAEAKGLNFGLVRVEYSRAVRGIVSGEKGFLKMIYEREQDMQREQEQEPEQEQEQAGELINFGADAVDDGTTIFEILQFVFPAVTYHVLYNVAATEAKLRMGGVQNLSAAASWARVKTAIMKSLEKQQSQMTFEEAVEATFRTFDADGTGHLTAKQLQASMRSIGLTLSDEAVEDMIKEADQQNQGFVDYPDFVTICRTCGMGPVKTASVKTRAQATKVTEPTWNLMAPEKREQAARTLGTYQVPGSFSGQRGFPVFAPPLSFEKKARKSSGVLNRRRAKPEPRSFTHTGFTSHGLQRQSPRAGGPRSGRTSEALEAVLRQRRLQLWVLRAELVRSFETFGKMDPFVIVEHLPQGGTTWEFARTRTDWGGHMTPTFNHLCRSIEVDADDVIRFRLLEKNFGDLRAPTFCSAPLKGSFHLPYFLVRAMALAFSAPFQPQIAESTPPARRTPPATRVSTDGQRIAPLASSMVVAAAAALARRKRTARQALKEKDQPMLSGIKGPVNLVKDGEVEGLPWWWEAFWALPFTENIEQIFGGEPSYDGAPLATGDLASAGLTDGTMYLGLQKYQENFGDVYKLCFGPKSFMVVSDPQILKHMLRENVFNYDKGVLGEVLEDVMGKGLIPADFETWRVRRRAIVPGFHKKWLDFQVSEFGRASQLLVKSLHEAAAAGKTIDMEERFGSVALDIIGKSVFNYEFGSVEGESPVVKAAIQSLREVEHRAQTPFQYWKLPLMDVLIERQREFTDNMQLLNGALNKCIEQALADRAEADLEELENRDYTKMENPSLLRFLVDMKGEATSGKQLRDDMITMLIAGHETTASALTWGLFELAQNPELMGRLQKEVDSVMGDRELPTYEDIKNMELVRLTVAESLRMYPAIIIIIIIIIIITIISIIIIIVIIIIIIVINININIIITIIVIVIFVFISIISIISIIGIVSVFSIISTSVSISSFSMSVSIISISFGRISISIGISITISNSISITGTITISITKIMSITITVEPPLLIRRALDEDTLPGGASGQETKVLRGMDFFVSIYNLQRDEKYWPNANTFDPDRFKRKYTNPDIPGWAGYDPEKWKGQLYPTETACDYAFLPFGAGPRKCVGDAFAMLEGSVALAMVVRGFDFTFAAPTADPSQVGTCTGATIHTKNGLWMKPRARAH</sequence>
<comment type="cofactor">
    <cofactor evidence="1">
        <name>FAD</name>
        <dbReference type="ChEBI" id="CHEBI:57692"/>
    </cofactor>
</comment>
<comment type="caution">
    <text evidence="18">The sequence shown here is derived from an EMBL/GenBank/DDBJ whole genome shotgun (WGS) entry which is preliminary data.</text>
</comment>
<dbReference type="InterPro" id="IPR017972">
    <property type="entry name" value="Cyt_P450_CS"/>
</dbReference>
<dbReference type="GO" id="GO:0004497">
    <property type="term" value="F:monooxygenase activity"/>
    <property type="evidence" value="ECO:0007669"/>
    <property type="project" value="InterPro"/>
</dbReference>
<dbReference type="InterPro" id="IPR035892">
    <property type="entry name" value="C2_domain_sf"/>
</dbReference>
<dbReference type="PANTHER" id="PTHR22912">
    <property type="entry name" value="DISULFIDE OXIDOREDUCTASE"/>
    <property type="match status" value="1"/>
</dbReference>
<evidence type="ECO:0000256" key="15">
    <source>
        <dbReference type="SAM" id="MobiDB-lite"/>
    </source>
</evidence>
<dbReference type="SMART" id="SM00054">
    <property type="entry name" value="EFh"/>
    <property type="match status" value="4"/>
</dbReference>
<keyword evidence="19" id="KW-1185">Reference proteome</keyword>
<dbReference type="Pfam" id="PF07992">
    <property type="entry name" value="Pyr_redox_2"/>
    <property type="match status" value="2"/>
</dbReference>
<dbReference type="GO" id="GO:0003957">
    <property type="term" value="F:NAD(P)+ transhydrogenase (Si-specific) activity"/>
    <property type="evidence" value="ECO:0007669"/>
    <property type="project" value="UniProtKB-EC"/>
</dbReference>
<dbReference type="PROSITE" id="PS50222">
    <property type="entry name" value="EF_HAND_2"/>
    <property type="match status" value="4"/>
</dbReference>
<evidence type="ECO:0000256" key="1">
    <source>
        <dbReference type="ARBA" id="ARBA00001974"/>
    </source>
</evidence>
<evidence type="ECO:0000256" key="13">
    <source>
        <dbReference type="ARBA" id="ARBA00023027"/>
    </source>
</evidence>
<dbReference type="GO" id="GO:0004148">
    <property type="term" value="F:dihydrolipoyl dehydrogenase (NADH) activity"/>
    <property type="evidence" value="ECO:0007669"/>
    <property type="project" value="TreeGrafter"/>
</dbReference>
<dbReference type="SUPFAM" id="SSF55424">
    <property type="entry name" value="FAD/NAD-linked reductases, dimerisation (C-terminal) domain"/>
    <property type="match status" value="2"/>
</dbReference>
<evidence type="ECO:0000256" key="16">
    <source>
        <dbReference type="SAM" id="Phobius"/>
    </source>
</evidence>
<dbReference type="InterPro" id="IPR011992">
    <property type="entry name" value="EF-hand-dom_pair"/>
</dbReference>
<dbReference type="PRINTS" id="PR00368">
    <property type="entry name" value="FADPNR"/>
</dbReference>
<keyword evidence="16" id="KW-0812">Transmembrane</keyword>
<dbReference type="Pfam" id="PF02852">
    <property type="entry name" value="Pyr_redox_dim"/>
    <property type="match status" value="2"/>
</dbReference>
<dbReference type="InterPro" id="IPR002048">
    <property type="entry name" value="EF_hand_dom"/>
</dbReference>
<dbReference type="GO" id="GO:0020037">
    <property type="term" value="F:heme binding"/>
    <property type="evidence" value="ECO:0007669"/>
    <property type="project" value="InterPro"/>
</dbReference>
<dbReference type="EC" id="1.6.1.1" evidence="5"/>